<dbReference type="InterPro" id="IPR048000">
    <property type="entry name" value="TnsA-like"/>
</dbReference>
<dbReference type="AlphaFoldDB" id="A0A1B1AZJ4"/>
<proteinExistence type="predicted"/>
<evidence type="ECO:0008006" key="4">
    <source>
        <dbReference type="Google" id="ProtNLM"/>
    </source>
</evidence>
<organism evidence="2 3">
    <name type="scientific">Streptomyces griseochromogenes</name>
    <dbReference type="NCBI Taxonomy" id="68214"/>
    <lineage>
        <taxon>Bacteria</taxon>
        <taxon>Bacillati</taxon>
        <taxon>Actinomycetota</taxon>
        <taxon>Actinomycetes</taxon>
        <taxon>Kitasatosporales</taxon>
        <taxon>Streptomycetaceae</taxon>
        <taxon>Streptomyces</taxon>
    </lineage>
</organism>
<protein>
    <recommendedName>
        <fullName evidence="4">TnsA endonuclease N-terminal domain-containing protein</fullName>
    </recommendedName>
</protein>
<gene>
    <name evidence="2" type="ORF">AVL59_22545</name>
</gene>
<reference evidence="2 3" key="1">
    <citation type="submission" date="2016-06" db="EMBL/GenBank/DDBJ databases">
        <title>Complete genome sequence of Streptomyces griseochromogenes ATCC 14511, the Blasticidin S producer.</title>
        <authorList>
            <person name="Wu L."/>
        </authorList>
    </citation>
    <scope>NUCLEOTIDE SEQUENCE [LARGE SCALE GENOMIC DNA]</scope>
    <source>
        <strain evidence="2 3">ATCC 14511</strain>
    </source>
</reference>
<accession>A0A1B1AZJ4</accession>
<dbReference type="STRING" id="68214.AVL59_22545"/>
<evidence type="ECO:0000313" key="3">
    <source>
        <dbReference type="Proteomes" id="UP000092659"/>
    </source>
</evidence>
<dbReference type="KEGG" id="sgs:AVL59_22545"/>
<evidence type="ECO:0000313" key="2">
    <source>
        <dbReference type="EMBL" id="ANP51979.1"/>
    </source>
</evidence>
<evidence type="ECO:0000256" key="1">
    <source>
        <dbReference type="SAM" id="MobiDB-lite"/>
    </source>
</evidence>
<dbReference type="Proteomes" id="UP000092659">
    <property type="component" value="Chromosome"/>
</dbReference>
<dbReference type="EMBL" id="CP016279">
    <property type="protein sequence ID" value="ANP51979.1"/>
    <property type="molecule type" value="Genomic_DNA"/>
</dbReference>
<feature type="region of interest" description="Disordered" evidence="1">
    <location>
        <begin position="256"/>
        <end position="276"/>
    </location>
</feature>
<sequence length="276" mass="29590">MEYVIIDSSQDGAEAGLSAFTQVPEPGTVEAEFTGADSTPVQRRWVEAAVAVRFEQLAPVAPFPVVPGRRWGPGWWWSATTGRHVMHGSQAMCTQLMVLDRDPQVVGLSARPVRLIWRDPDSRRVLTWVPQLFARYADGRALLADCPATSEPSAGRAGRAAAVLAAACAAVGFTYRRLVPPEKVVAANVRWLAGYRHPRHRDAGGLEQAVLEAFAAPRPLMAGATAAGEILTALPVLYHALWGGRLTADLERPLGEHTVVSPGPAAGDKGQEQHAS</sequence>
<name>A0A1B1AZJ4_9ACTN</name>
<dbReference type="NCBIfam" id="NF033179">
    <property type="entry name" value="TnsA_like_Actin"/>
    <property type="match status" value="1"/>
</dbReference>